<feature type="region of interest" description="Disordered" evidence="1">
    <location>
        <begin position="1"/>
        <end position="130"/>
    </location>
</feature>
<evidence type="ECO:0000256" key="1">
    <source>
        <dbReference type="SAM" id="MobiDB-lite"/>
    </source>
</evidence>
<sequence length="130" mass="14916">MSIDTKDDMKKKTKSEKENTNRISPRSRGNRKSIIVDEDSDCEEFKNPSKCTLKSIENENDMSIDTKDDMKENDHVNVNSPTIDNNKASKNRKRKPTIIDTDSDESDKNIDYNSDDSEFKPSPKKKSKPT</sequence>
<dbReference type="AlphaFoldDB" id="A0AAV2RGK9"/>
<keyword evidence="3" id="KW-1185">Reference proteome</keyword>
<gene>
    <name evidence="2" type="ORF">MNOR_LOCUS23816</name>
</gene>
<feature type="compositionally biased region" description="Basic and acidic residues" evidence="1">
    <location>
        <begin position="1"/>
        <end position="20"/>
    </location>
</feature>
<feature type="non-terminal residue" evidence="2">
    <location>
        <position position="130"/>
    </location>
</feature>
<name>A0AAV2RGK9_MEGNR</name>
<accession>A0AAV2RGK9</accession>
<reference evidence="2 3" key="1">
    <citation type="submission" date="2024-05" db="EMBL/GenBank/DDBJ databases">
        <authorList>
            <person name="Wallberg A."/>
        </authorList>
    </citation>
    <scope>NUCLEOTIDE SEQUENCE [LARGE SCALE GENOMIC DNA]</scope>
</reference>
<organism evidence="2 3">
    <name type="scientific">Meganyctiphanes norvegica</name>
    <name type="common">Northern krill</name>
    <name type="synonym">Thysanopoda norvegica</name>
    <dbReference type="NCBI Taxonomy" id="48144"/>
    <lineage>
        <taxon>Eukaryota</taxon>
        <taxon>Metazoa</taxon>
        <taxon>Ecdysozoa</taxon>
        <taxon>Arthropoda</taxon>
        <taxon>Crustacea</taxon>
        <taxon>Multicrustacea</taxon>
        <taxon>Malacostraca</taxon>
        <taxon>Eumalacostraca</taxon>
        <taxon>Eucarida</taxon>
        <taxon>Euphausiacea</taxon>
        <taxon>Euphausiidae</taxon>
        <taxon>Meganyctiphanes</taxon>
    </lineage>
</organism>
<evidence type="ECO:0000313" key="3">
    <source>
        <dbReference type="Proteomes" id="UP001497623"/>
    </source>
</evidence>
<feature type="compositionally biased region" description="Polar residues" evidence="1">
    <location>
        <begin position="76"/>
        <end position="88"/>
    </location>
</feature>
<feature type="compositionally biased region" description="Basic and acidic residues" evidence="1">
    <location>
        <begin position="64"/>
        <end position="75"/>
    </location>
</feature>
<proteinExistence type="predicted"/>
<comment type="caution">
    <text evidence="2">The sequence shown here is derived from an EMBL/GenBank/DDBJ whole genome shotgun (WGS) entry which is preliminary data.</text>
</comment>
<dbReference type="Proteomes" id="UP001497623">
    <property type="component" value="Unassembled WGS sequence"/>
</dbReference>
<dbReference type="EMBL" id="CAXKWB010021363">
    <property type="protein sequence ID" value="CAL4123128.1"/>
    <property type="molecule type" value="Genomic_DNA"/>
</dbReference>
<evidence type="ECO:0000313" key="2">
    <source>
        <dbReference type="EMBL" id="CAL4123128.1"/>
    </source>
</evidence>
<protein>
    <submittedName>
        <fullName evidence="2">Uncharacterized protein</fullName>
    </submittedName>
</protein>